<evidence type="ECO:0000256" key="10">
    <source>
        <dbReference type="SAM" id="SignalP"/>
    </source>
</evidence>
<dbReference type="InterPro" id="IPR011545">
    <property type="entry name" value="DEAD/DEAH_box_helicase_dom"/>
</dbReference>
<feature type="chain" id="PRO_5034678569" description="DNA 3'-5' helicase" evidence="10">
    <location>
        <begin position="28"/>
        <end position="1264"/>
    </location>
</feature>
<reference evidence="13 14" key="1">
    <citation type="submission" date="2020-07" db="EMBL/GenBank/DDBJ databases">
        <title>Comparative genomics of pyrophilous fungi reveals a link between fire events and developmental genes.</title>
        <authorList>
            <consortium name="DOE Joint Genome Institute"/>
            <person name="Steindorff A.S."/>
            <person name="Carver A."/>
            <person name="Calhoun S."/>
            <person name="Stillman K."/>
            <person name="Liu H."/>
            <person name="Lipzen A."/>
            <person name="Pangilinan J."/>
            <person name="Labutti K."/>
            <person name="Bruns T.D."/>
            <person name="Grigoriev I.V."/>
        </authorList>
    </citation>
    <scope>NUCLEOTIDE SEQUENCE [LARGE SCALE GENOMIC DNA]</scope>
    <source>
        <strain evidence="13 14">CBS 144469</strain>
    </source>
</reference>
<evidence type="ECO:0000256" key="3">
    <source>
        <dbReference type="ARBA" id="ARBA00022840"/>
    </source>
</evidence>
<dbReference type="SUPFAM" id="SSF52540">
    <property type="entry name" value="P-loop containing nucleoside triphosphate hydrolases"/>
    <property type="match status" value="1"/>
</dbReference>
<dbReference type="GO" id="GO:0043138">
    <property type="term" value="F:3'-5' DNA helicase activity"/>
    <property type="evidence" value="ECO:0007669"/>
    <property type="project" value="UniProtKB-EC"/>
</dbReference>
<evidence type="ECO:0000313" key="13">
    <source>
        <dbReference type="EMBL" id="KAF6741033.1"/>
    </source>
</evidence>
<feature type="signal peptide" evidence="10">
    <location>
        <begin position="1"/>
        <end position="27"/>
    </location>
</feature>
<organism evidence="13 14">
    <name type="scientific">Ephemerocybe angulata</name>
    <dbReference type="NCBI Taxonomy" id="980116"/>
    <lineage>
        <taxon>Eukaryota</taxon>
        <taxon>Fungi</taxon>
        <taxon>Dikarya</taxon>
        <taxon>Basidiomycota</taxon>
        <taxon>Agaricomycotina</taxon>
        <taxon>Agaricomycetes</taxon>
        <taxon>Agaricomycetidae</taxon>
        <taxon>Agaricales</taxon>
        <taxon>Agaricineae</taxon>
        <taxon>Psathyrellaceae</taxon>
        <taxon>Ephemerocybe</taxon>
    </lineage>
</organism>
<evidence type="ECO:0000256" key="7">
    <source>
        <dbReference type="ARBA" id="ARBA00034808"/>
    </source>
</evidence>
<keyword evidence="3" id="KW-0067">ATP-binding</keyword>
<dbReference type="Proteomes" id="UP000521943">
    <property type="component" value="Unassembled WGS sequence"/>
</dbReference>
<feature type="domain" description="Helicase C-terminal" evidence="12">
    <location>
        <begin position="846"/>
        <end position="1014"/>
    </location>
</feature>
<dbReference type="SMART" id="SM00490">
    <property type="entry name" value="HELICc"/>
    <property type="match status" value="1"/>
</dbReference>
<dbReference type="OrthoDB" id="3151137at2759"/>
<evidence type="ECO:0000259" key="12">
    <source>
        <dbReference type="PROSITE" id="PS51194"/>
    </source>
</evidence>
<sequence length="1264" mass="141896">MWKVHHSDTIGWCFLALFLLKEDGVFALPKDTTPVIAKLTRMIQLTILREMYRLQREGKYASLDAALTSLEPDYRGGRGTTTMEMLEYHQSFATALTMQTTGLPRVVWHRSYDNDYTTLMFCGQPVSITDFKTIYSRLEHKAISLLENDVLLGVTQHVDLGTPKDSFNSTAHGYSFIHAPDNHFSQYRKFLGRRFLSDPKLRTHFYSVDPITSIPTLNVSQCLQWLQKLAELEAINMILTEMRGGGPIRLAELCSTVACNIVTRARNLYAYGPHVLLVCQYNKTTHNHQRDVLVPHALSTFDGDMLVQIHTLARPFAEFLAAQIHIKPLGLDKYDHAYREMLFMDALHPFDPGFISQLMGKMTKPVLGWAMTISHYRHVAIAIKDGQKLLTVFEPDTDSPVDAYTDVQARQAGHSHATEKRLYGLSPDIFEGVPGEMIQLYIRSSREWQQCFDVVPAGAGLAYRESTMENYNLLVARGEVKPARATTNTSPSPTVADLYALLQQSIAKSEENTQALRADIREMRNEMVRHCQCSKNTTPKPPPIRPTGQAEPSLRHQVASLPPSPETSPPRPTPAPPPSATQATSLPLPRHPQVSSNIVTAPLVSQPFPHRAQPLAPPPAAPTAALLSHDPTSSPPSDMRAHLRRLYGHRADWSDKGQRDATQAIMDLTSDVFVILRTGVGKTATIVLPSLVEDATTVVLVPLISLLDDWKRRLSSWRIPFEEFDTARYASLGKSGAKIILASADKSRSPQWKEALSKLNMSRPVARIVFDEAHLWFMDAKFRQGAMLLPSTHRTFPMQFVLVSATISPDLERAMARDFAMIKPTTIRNHPHRPELKYLVKRGLQSVDEMVAEFKTYLAEMQIHRQWSDRDRWMVFVTSIEDGKYVASLLGVEFYHSDSDANPITREERASIYHRWTSGHFKGMVATPAVSVGTDYPHTRLTAHFTPPFDIYTLVQQTSRAGRDGSEALCLVFCLAGPLPTSQSDHQELRGITALRELVELAPGSPEPCVRGAIGMALEGVGISCSDLSKDWQVCSACELRVSRSGFTNSSIPHLTSPRTFDLLPPPDPVQHTALKWNLRHHFQSAVDQGILASSNDHEEKDKQVEKYRAVLNAVGQACGICCLRERGVSPATHEPFKCPHRGLPQPLISYRKLFDYSKEHYDHAVCYKCHTTAFWKTHLHPLFEAGQSRAKCPAPHFMEGLLFELSRNDAARAQLGQAVGQKWNTEQEFVSWVLLPNREHSCNAMVVMLWFGNAYLDKRVDIS</sequence>
<evidence type="ECO:0000313" key="14">
    <source>
        <dbReference type="Proteomes" id="UP000521943"/>
    </source>
</evidence>
<proteinExistence type="inferred from homology"/>
<evidence type="ECO:0000256" key="8">
    <source>
        <dbReference type="SAM" id="Coils"/>
    </source>
</evidence>
<dbReference type="InterPro" id="IPR027417">
    <property type="entry name" value="P-loop_NTPase"/>
</dbReference>
<dbReference type="EC" id="5.6.2.4" evidence="7"/>
<comment type="catalytic activity">
    <reaction evidence="6">
        <text>Couples ATP hydrolysis with the unwinding of duplex DNA by translocating in the 3'-5' direction.</text>
        <dbReference type="EC" id="5.6.2.4"/>
    </reaction>
</comment>
<keyword evidence="5" id="KW-0413">Isomerase</keyword>
<dbReference type="EMBL" id="JACGCI010000302">
    <property type="protein sequence ID" value="KAF6741033.1"/>
    <property type="molecule type" value="Genomic_DNA"/>
</dbReference>
<keyword evidence="8" id="KW-0175">Coiled coil</keyword>
<comment type="caution">
    <text evidence="13">The sequence shown here is derived from an EMBL/GenBank/DDBJ whole genome shotgun (WGS) entry which is preliminary data.</text>
</comment>
<keyword evidence="10" id="KW-0732">Signal</keyword>
<dbReference type="InterPro" id="IPR014001">
    <property type="entry name" value="Helicase_ATP-bd"/>
</dbReference>
<feature type="region of interest" description="Disordered" evidence="9">
    <location>
        <begin position="608"/>
        <end position="639"/>
    </location>
</feature>
<evidence type="ECO:0000256" key="6">
    <source>
        <dbReference type="ARBA" id="ARBA00034617"/>
    </source>
</evidence>
<comment type="similarity">
    <text evidence="1">Belongs to the helicase family. RecQ subfamily.</text>
</comment>
<dbReference type="InterPro" id="IPR001650">
    <property type="entry name" value="Helicase_C-like"/>
</dbReference>
<evidence type="ECO:0000256" key="4">
    <source>
        <dbReference type="ARBA" id="ARBA00023125"/>
    </source>
</evidence>
<keyword evidence="4" id="KW-0238">DNA-binding</keyword>
<dbReference type="Pfam" id="PF00270">
    <property type="entry name" value="DEAD"/>
    <property type="match status" value="1"/>
</dbReference>
<dbReference type="GO" id="GO:0005694">
    <property type="term" value="C:chromosome"/>
    <property type="evidence" value="ECO:0007669"/>
    <property type="project" value="TreeGrafter"/>
</dbReference>
<dbReference type="PANTHER" id="PTHR13710:SF105">
    <property type="entry name" value="ATP-DEPENDENT DNA HELICASE Q1"/>
    <property type="match status" value="1"/>
</dbReference>
<evidence type="ECO:0000256" key="1">
    <source>
        <dbReference type="ARBA" id="ARBA00005446"/>
    </source>
</evidence>
<feature type="domain" description="Helicase ATP-binding" evidence="11">
    <location>
        <begin position="663"/>
        <end position="825"/>
    </location>
</feature>
<dbReference type="Gene3D" id="3.40.50.300">
    <property type="entry name" value="P-loop containing nucleotide triphosphate hydrolases"/>
    <property type="match status" value="2"/>
</dbReference>
<keyword evidence="2" id="KW-0547">Nucleotide-binding</keyword>
<feature type="compositionally biased region" description="Pro residues" evidence="9">
    <location>
        <begin position="562"/>
        <end position="579"/>
    </location>
</feature>
<dbReference type="PROSITE" id="PS51194">
    <property type="entry name" value="HELICASE_CTER"/>
    <property type="match status" value="1"/>
</dbReference>
<feature type="region of interest" description="Disordered" evidence="9">
    <location>
        <begin position="533"/>
        <end position="593"/>
    </location>
</feature>
<dbReference type="GO" id="GO:0003677">
    <property type="term" value="F:DNA binding"/>
    <property type="evidence" value="ECO:0007669"/>
    <property type="project" value="UniProtKB-KW"/>
</dbReference>
<keyword evidence="14" id="KW-1185">Reference proteome</keyword>
<feature type="coiled-coil region" evidence="8">
    <location>
        <begin position="499"/>
        <end position="526"/>
    </location>
</feature>
<dbReference type="Pfam" id="PF00271">
    <property type="entry name" value="Helicase_C"/>
    <property type="match status" value="1"/>
</dbReference>
<dbReference type="SMART" id="SM00487">
    <property type="entry name" value="DEXDc"/>
    <property type="match status" value="1"/>
</dbReference>
<evidence type="ECO:0000256" key="5">
    <source>
        <dbReference type="ARBA" id="ARBA00023235"/>
    </source>
</evidence>
<evidence type="ECO:0000256" key="2">
    <source>
        <dbReference type="ARBA" id="ARBA00022741"/>
    </source>
</evidence>
<evidence type="ECO:0000256" key="9">
    <source>
        <dbReference type="SAM" id="MobiDB-lite"/>
    </source>
</evidence>
<dbReference type="GO" id="GO:0005737">
    <property type="term" value="C:cytoplasm"/>
    <property type="evidence" value="ECO:0007669"/>
    <property type="project" value="TreeGrafter"/>
</dbReference>
<dbReference type="GO" id="GO:0000724">
    <property type="term" value="P:double-strand break repair via homologous recombination"/>
    <property type="evidence" value="ECO:0007669"/>
    <property type="project" value="TreeGrafter"/>
</dbReference>
<evidence type="ECO:0000259" key="11">
    <source>
        <dbReference type="PROSITE" id="PS51192"/>
    </source>
</evidence>
<dbReference type="PROSITE" id="PS51192">
    <property type="entry name" value="HELICASE_ATP_BIND_1"/>
    <property type="match status" value="1"/>
</dbReference>
<dbReference type="PANTHER" id="PTHR13710">
    <property type="entry name" value="DNA HELICASE RECQ FAMILY MEMBER"/>
    <property type="match status" value="1"/>
</dbReference>
<name>A0A8H6LRH4_9AGAR</name>
<accession>A0A8H6LRH4</accession>
<protein>
    <recommendedName>
        <fullName evidence="7">DNA 3'-5' helicase</fullName>
        <ecNumber evidence="7">5.6.2.4</ecNumber>
    </recommendedName>
</protein>
<dbReference type="GO" id="GO:0009378">
    <property type="term" value="F:four-way junction helicase activity"/>
    <property type="evidence" value="ECO:0007669"/>
    <property type="project" value="TreeGrafter"/>
</dbReference>
<dbReference type="GO" id="GO:0005524">
    <property type="term" value="F:ATP binding"/>
    <property type="evidence" value="ECO:0007669"/>
    <property type="project" value="UniProtKB-KW"/>
</dbReference>
<gene>
    <name evidence="13" type="ORF">DFP72DRAFT_1122335</name>
</gene>
<dbReference type="AlphaFoldDB" id="A0A8H6LRH4"/>